<organism evidence="1 2">
    <name type="scientific">Methylobacterium durans</name>
    <dbReference type="NCBI Taxonomy" id="2202825"/>
    <lineage>
        <taxon>Bacteria</taxon>
        <taxon>Pseudomonadati</taxon>
        <taxon>Pseudomonadota</taxon>
        <taxon>Alphaproteobacteria</taxon>
        <taxon>Hyphomicrobiales</taxon>
        <taxon>Methylobacteriaceae</taxon>
        <taxon>Methylobacterium</taxon>
    </lineage>
</organism>
<dbReference type="KEGG" id="mets:DK389_28535"/>
<sequence>MTTMSVRHDAIDRRDRPGPAWAAGAWARVGAHDRAARAAALDDGLLAEEVDQILAGRRIVEAFPVERGESPPTYATRAVAEMMAAYLA</sequence>
<gene>
    <name evidence="1" type="ORF">DK389_28535</name>
</gene>
<name>A0A2U8WEM7_9HYPH</name>
<dbReference type="EMBL" id="CP029550">
    <property type="protein sequence ID" value="AWN43742.1"/>
    <property type="molecule type" value="Genomic_DNA"/>
</dbReference>
<evidence type="ECO:0000313" key="1">
    <source>
        <dbReference type="EMBL" id="AWN43742.1"/>
    </source>
</evidence>
<accession>A0A2U8WEM7</accession>
<proteinExistence type="predicted"/>
<dbReference type="Proteomes" id="UP000245926">
    <property type="component" value="Chromosome"/>
</dbReference>
<protein>
    <submittedName>
        <fullName evidence="1">Uncharacterized protein</fullName>
    </submittedName>
</protein>
<reference evidence="2" key="1">
    <citation type="submission" date="2018-05" db="EMBL/GenBank/DDBJ databases">
        <title>Complete Genome Sequence of Methylobacterium sp. 17SD2-17.</title>
        <authorList>
            <person name="Srinivasan S."/>
        </authorList>
    </citation>
    <scope>NUCLEOTIDE SEQUENCE [LARGE SCALE GENOMIC DNA]</scope>
    <source>
        <strain evidence="2">17SD2-17</strain>
    </source>
</reference>
<dbReference type="AlphaFoldDB" id="A0A2U8WEM7"/>
<keyword evidence="2" id="KW-1185">Reference proteome</keyword>
<evidence type="ECO:0000313" key="2">
    <source>
        <dbReference type="Proteomes" id="UP000245926"/>
    </source>
</evidence>
<dbReference type="OrthoDB" id="7999055at2"/>